<dbReference type="EMBL" id="PCSW01000090">
    <property type="protein sequence ID" value="PIP57466.1"/>
    <property type="molecule type" value="Genomic_DNA"/>
</dbReference>
<name>A0A2H0BIF3_9BACT</name>
<keyword evidence="1" id="KW-1133">Transmembrane helix</keyword>
<evidence type="ECO:0008006" key="4">
    <source>
        <dbReference type="Google" id="ProtNLM"/>
    </source>
</evidence>
<feature type="transmembrane region" description="Helical" evidence="1">
    <location>
        <begin position="396"/>
        <end position="418"/>
    </location>
</feature>
<reference evidence="2 3" key="1">
    <citation type="submission" date="2017-09" db="EMBL/GenBank/DDBJ databases">
        <title>Depth-based differentiation of microbial function through sediment-hosted aquifers and enrichment of novel symbionts in the deep terrestrial subsurface.</title>
        <authorList>
            <person name="Probst A.J."/>
            <person name="Ladd B."/>
            <person name="Jarett J.K."/>
            <person name="Geller-Mcgrath D.E."/>
            <person name="Sieber C.M."/>
            <person name="Emerson J.B."/>
            <person name="Anantharaman K."/>
            <person name="Thomas B.C."/>
            <person name="Malmstrom R."/>
            <person name="Stieglmeier M."/>
            <person name="Klingl A."/>
            <person name="Woyke T."/>
            <person name="Ryan C.M."/>
            <person name="Banfield J.F."/>
        </authorList>
    </citation>
    <scope>NUCLEOTIDE SEQUENCE [LARGE SCALE GENOMIC DNA]</scope>
    <source>
        <strain evidence="2">CG22_combo_CG10-13_8_21_14_all_39_10</strain>
    </source>
</reference>
<keyword evidence="1" id="KW-0472">Membrane</keyword>
<evidence type="ECO:0000313" key="2">
    <source>
        <dbReference type="EMBL" id="PIP57466.1"/>
    </source>
</evidence>
<gene>
    <name evidence="2" type="ORF">COX03_02945</name>
</gene>
<protein>
    <recommendedName>
        <fullName evidence="4">Membrane protein 6-pyruvoyl-tetrahydropterin synthase-related domain-containing protein</fullName>
    </recommendedName>
</protein>
<feature type="transmembrane region" description="Helical" evidence="1">
    <location>
        <begin position="96"/>
        <end position="118"/>
    </location>
</feature>
<feature type="transmembrane region" description="Helical" evidence="1">
    <location>
        <begin position="370"/>
        <end position="390"/>
    </location>
</feature>
<evidence type="ECO:0000313" key="3">
    <source>
        <dbReference type="Proteomes" id="UP000229847"/>
    </source>
</evidence>
<proteinExistence type="predicted"/>
<feature type="transmembrane region" description="Helical" evidence="1">
    <location>
        <begin position="219"/>
        <end position="236"/>
    </location>
</feature>
<sequence length="891" mass="103244">MRVGNKMASLLLLAILVVLIIFVAWRNYTPNTFLLGWDSLHPEFNFLEAFKRVFFGVWREEQGVGVVAVHSHMADFPRIILLWLSSFVFSVSFLRYSYIFLCLILGPLGVYFFLNYVFRREKEGLVTNPAAFLGALAYLLNLCTLQHFFLPFEMFTTQYAFLPWLFLFALKFLREKGKKNLLIFSLLTILSTAQAYAATLFYAYFGALIIFALSYRFKRGLVLILVTLLLNLYWLLPNTYSIIRESQVVANSKINQLFSPEAEIRSMDFSDISNVLIHKSFLFDWRVFDFQNNEFTDLMGVWKGYLSRKYVIYTLYTVSSLSILGLIWGLVKRDKVVLFLFLVSLYSLFFLVGGSYINNNLFKEALRMPFTKFSIIFLFTMSFFLGYLFFGLFKRAWLGVILTLVVGGGLIFSVWPMFQGKLVSSVVKTDVPAAYFELFKWFKDRPGRVANLPLNTLWGWDYHNWEYEGSGFLTYGLSNPLLVRDFDRWSQFNETFYNEISFALYSKDSQAFERTLRKYQVKYLLLDESIINAGGTVLNMSNNIKEVQKFGFLTIYETNFDIGDKYLSTPQSYIPVKADLTYSQIDPIYQKYGDYIGDENGVGYPFVNFDLRSPVSITSNLSDLIFENRKANSKVTLPIKDKIVENFSEDRGFKEAHNCDLKKLGRVEKEEKTYRAFDGGVACDFFDYPSLKYDQAYILRIKGENKKGRGLKIYLQNWETGRMDLEELLPAGKFDNYFVVLPKLSNKKGYTLNLETRSFGRIASENRIESIEIYPFDFKFLTSLVQNSEKEVVINDNLKVEGVKKVGTAIYKIQTSGNGLLVLGQGYEKGWITYPRLKHVKVNSWANGWIVPLSIEYPVSSIYIIFWPQLLEWFGFIVLVCVLTGLKDRVY</sequence>
<organism evidence="2 3">
    <name type="scientific">Candidatus Woesebacteria bacterium CG22_combo_CG10-13_8_21_14_all_39_10</name>
    <dbReference type="NCBI Taxonomy" id="1975059"/>
    <lineage>
        <taxon>Bacteria</taxon>
        <taxon>Candidatus Woeseibacteriota</taxon>
    </lineage>
</organism>
<dbReference type="Proteomes" id="UP000229847">
    <property type="component" value="Unassembled WGS sequence"/>
</dbReference>
<keyword evidence="1" id="KW-0812">Transmembrane</keyword>
<feature type="transmembrane region" description="Helical" evidence="1">
    <location>
        <begin position="310"/>
        <end position="331"/>
    </location>
</feature>
<feature type="transmembrane region" description="Helical" evidence="1">
    <location>
        <begin position="180"/>
        <end position="213"/>
    </location>
</feature>
<dbReference type="AlphaFoldDB" id="A0A2H0BIF3"/>
<feature type="transmembrane region" description="Helical" evidence="1">
    <location>
        <begin position="130"/>
        <end position="149"/>
    </location>
</feature>
<evidence type="ECO:0000256" key="1">
    <source>
        <dbReference type="SAM" id="Phobius"/>
    </source>
</evidence>
<feature type="transmembrane region" description="Helical" evidence="1">
    <location>
        <begin position="862"/>
        <end position="886"/>
    </location>
</feature>
<comment type="caution">
    <text evidence="2">The sequence shown here is derived from an EMBL/GenBank/DDBJ whole genome shotgun (WGS) entry which is preliminary data.</text>
</comment>
<accession>A0A2H0BIF3</accession>
<feature type="transmembrane region" description="Helical" evidence="1">
    <location>
        <begin position="337"/>
        <end position="358"/>
    </location>
</feature>